<sequence length="412" mass="42438">MSQHIPQTRAATAQRSPAERIAGIDVARALAVFGMFSVHLGVGAIGVFGSDAVGTALTESVHELTRGRSSALFAFLAGVSLALMTGRAEPLAGAELRRRCLRILMRALVLGVLGVLLDLAGAPIAIILTYYAGFFLLAIPLLLLRLRAPALAALAAVTAAAGPVASFAIRGAMGDTGPRVASIGGPVDFLLTGYYPAFSFMAFVVAGMAVGRLDLTSARVRLGMAAGGAGLALLGYGGSWLLLHPLGGLDHLERAWLASPDKQLLYQTIGDKVGDMHGQVPTDTAWYLAVASPHSGTGFEIAGAVGTALVVLAACLAAADAAGRLLYPLAAAGSMPLTIYTGHVLVIAALGYSAWDAQPFRLEAFVLGALVLATVWRLTLGRGPLERLVGHLAETAAEVVPPEDRGRAAPRA</sequence>
<proteinExistence type="predicted"/>
<dbReference type="RefSeq" id="WP_308118572.1">
    <property type="nucleotide sequence ID" value="NZ_JACCFO010000001.1"/>
</dbReference>
<feature type="domain" description="Heparan-alpha-glucosaminide N-acetyltransferase catalytic" evidence="2">
    <location>
        <begin position="20"/>
        <end position="223"/>
    </location>
</feature>
<name>A0A853BLK5_9ACTN</name>
<dbReference type="Proteomes" id="UP000575985">
    <property type="component" value="Unassembled WGS sequence"/>
</dbReference>
<keyword evidence="1" id="KW-0472">Membrane</keyword>
<feature type="transmembrane region" description="Helical" evidence="1">
    <location>
        <begin position="151"/>
        <end position="173"/>
    </location>
</feature>
<protein>
    <submittedName>
        <fullName evidence="3">Putative membrane protein</fullName>
    </submittedName>
</protein>
<feature type="transmembrane region" description="Helical" evidence="1">
    <location>
        <begin position="360"/>
        <end position="378"/>
    </location>
</feature>
<feature type="transmembrane region" description="Helical" evidence="1">
    <location>
        <begin position="301"/>
        <end position="319"/>
    </location>
</feature>
<dbReference type="PANTHER" id="PTHR30590">
    <property type="entry name" value="INNER MEMBRANE PROTEIN"/>
    <property type="match status" value="1"/>
</dbReference>
<dbReference type="InterPro" id="IPR012429">
    <property type="entry name" value="HGSNAT_cat"/>
</dbReference>
<gene>
    <name evidence="3" type="ORF">HNR12_001824</name>
</gene>
<feature type="transmembrane region" description="Helical" evidence="1">
    <location>
        <begin position="29"/>
        <end position="49"/>
    </location>
</feature>
<feature type="transmembrane region" description="Helical" evidence="1">
    <location>
        <begin position="326"/>
        <end position="354"/>
    </location>
</feature>
<feature type="transmembrane region" description="Helical" evidence="1">
    <location>
        <begin position="69"/>
        <end position="88"/>
    </location>
</feature>
<evidence type="ECO:0000313" key="3">
    <source>
        <dbReference type="EMBL" id="NYI95547.1"/>
    </source>
</evidence>
<dbReference type="EMBL" id="JACCFO010000001">
    <property type="protein sequence ID" value="NYI95547.1"/>
    <property type="molecule type" value="Genomic_DNA"/>
</dbReference>
<evidence type="ECO:0000313" key="4">
    <source>
        <dbReference type="Proteomes" id="UP000575985"/>
    </source>
</evidence>
<feature type="transmembrane region" description="Helical" evidence="1">
    <location>
        <begin position="123"/>
        <end position="144"/>
    </location>
</feature>
<keyword evidence="1" id="KW-0812">Transmembrane</keyword>
<evidence type="ECO:0000256" key="1">
    <source>
        <dbReference type="SAM" id="Phobius"/>
    </source>
</evidence>
<feature type="transmembrane region" description="Helical" evidence="1">
    <location>
        <begin position="193"/>
        <end position="210"/>
    </location>
</feature>
<feature type="transmembrane region" description="Helical" evidence="1">
    <location>
        <begin position="100"/>
        <end position="117"/>
    </location>
</feature>
<dbReference type="Pfam" id="PF07786">
    <property type="entry name" value="HGSNAT_cat"/>
    <property type="match status" value="1"/>
</dbReference>
<keyword evidence="4" id="KW-1185">Reference proteome</keyword>
<comment type="caution">
    <text evidence="3">The sequence shown here is derived from an EMBL/GenBank/DDBJ whole genome shotgun (WGS) entry which is preliminary data.</text>
</comment>
<feature type="transmembrane region" description="Helical" evidence="1">
    <location>
        <begin position="222"/>
        <end position="243"/>
    </location>
</feature>
<accession>A0A853BLK5</accession>
<dbReference type="PANTHER" id="PTHR30590:SF3">
    <property type="entry name" value="HYPOTHETICAL MEMBRANE SPANNING PROTEIN"/>
    <property type="match status" value="1"/>
</dbReference>
<evidence type="ECO:0000259" key="2">
    <source>
        <dbReference type="Pfam" id="PF07786"/>
    </source>
</evidence>
<dbReference type="AlphaFoldDB" id="A0A853BLK5"/>
<reference evidence="3 4" key="1">
    <citation type="submission" date="2020-07" db="EMBL/GenBank/DDBJ databases">
        <title>Sequencing the genomes of 1000 actinobacteria strains.</title>
        <authorList>
            <person name="Klenk H.-P."/>
        </authorList>
    </citation>
    <scope>NUCLEOTIDE SEQUENCE [LARGE SCALE GENOMIC DNA]</scope>
    <source>
        <strain evidence="3 4">DSM 45927</strain>
    </source>
</reference>
<organism evidence="3 4">
    <name type="scientific">Streptomonospora nanhaiensis</name>
    <dbReference type="NCBI Taxonomy" id="1323731"/>
    <lineage>
        <taxon>Bacteria</taxon>
        <taxon>Bacillati</taxon>
        <taxon>Actinomycetota</taxon>
        <taxon>Actinomycetes</taxon>
        <taxon>Streptosporangiales</taxon>
        <taxon>Nocardiopsidaceae</taxon>
        <taxon>Streptomonospora</taxon>
    </lineage>
</organism>
<dbReference type="InterPro" id="IPR052529">
    <property type="entry name" value="Bact_Transport_Assoc"/>
</dbReference>
<keyword evidence="1" id="KW-1133">Transmembrane helix</keyword>